<dbReference type="PROSITE" id="PS50940">
    <property type="entry name" value="CHIT_BIND_II"/>
    <property type="match status" value="3"/>
</dbReference>
<name>Q17BW5_AEDAE</name>
<evidence type="ECO:0000259" key="8">
    <source>
        <dbReference type="PROSITE" id="PS50940"/>
    </source>
</evidence>
<evidence type="ECO:0000313" key="9">
    <source>
        <dbReference type="EMBL" id="EAT43788.1"/>
    </source>
</evidence>
<evidence type="ECO:0000256" key="2">
    <source>
        <dbReference type="ARBA" id="ARBA00022729"/>
    </source>
</evidence>
<dbReference type="OrthoDB" id="8194732at2759"/>
<dbReference type="Pfam" id="PF01607">
    <property type="entry name" value="CBM_14"/>
    <property type="match status" value="3"/>
</dbReference>
<dbReference type="OMA" id="RITIAFT"/>
<dbReference type="PaxDb" id="7159-AAEL004798-PA"/>
<dbReference type="GO" id="GO:0005576">
    <property type="term" value="C:extracellular region"/>
    <property type="evidence" value="ECO:0007669"/>
    <property type="project" value="InterPro"/>
</dbReference>
<keyword evidence="4" id="KW-1015">Disulfide bond</keyword>
<dbReference type="InterPro" id="IPR002557">
    <property type="entry name" value="Chitin-bd_dom"/>
</dbReference>
<evidence type="ECO:0000313" key="10">
    <source>
        <dbReference type="Proteomes" id="UP000682892"/>
    </source>
</evidence>
<evidence type="ECO:0000256" key="6">
    <source>
        <dbReference type="SAM" id="MobiDB-lite"/>
    </source>
</evidence>
<dbReference type="KEGG" id="aag:5565474"/>
<feature type="domain" description="Chitin-binding type-2" evidence="8">
    <location>
        <begin position="269"/>
        <end position="330"/>
    </location>
</feature>
<keyword evidence="3" id="KW-0677">Repeat</keyword>
<dbReference type="InterPro" id="IPR051940">
    <property type="entry name" value="Chitin_bind-dev_reg"/>
</dbReference>
<dbReference type="InterPro" id="IPR036508">
    <property type="entry name" value="Chitin-bd_dom_sf"/>
</dbReference>
<dbReference type="STRING" id="7159.Q17BW5"/>
<dbReference type="Gene3D" id="2.170.140.10">
    <property type="entry name" value="Chitin binding domain"/>
    <property type="match status" value="3"/>
</dbReference>
<dbReference type="HOGENOM" id="CLU_067910_0_0_1"/>
<keyword evidence="2" id="KW-0732">Signal</keyword>
<evidence type="ECO:0000256" key="5">
    <source>
        <dbReference type="ARBA" id="ARBA00023180"/>
    </source>
</evidence>
<dbReference type="eggNOG" id="KOG2806">
    <property type="taxonomic scope" value="Eukaryota"/>
</dbReference>
<feature type="domain" description="Chitin-binding type-2" evidence="8">
    <location>
        <begin position="198"/>
        <end position="257"/>
    </location>
</feature>
<organism evidence="9 10">
    <name type="scientific">Aedes aegypti</name>
    <name type="common">Yellowfever mosquito</name>
    <name type="synonym">Culex aegypti</name>
    <dbReference type="NCBI Taxonomy" id="7159"/>
    <lineage>
        <taxon>Eukaryota</taxon>
        <taxon>Metazoa</taxon>
        <taxon>Ecdysozoa</taxon>
        <taxon>Arthropoda</taxon>
        <taxon>Hexapoda</taxon>
        <taxon>Insecta</taxon>
        <taxon>Pterygota</taxon>
        <taxon>Neoptera</taxon>
        <taxon>Endopterygota</taxon>
        <taxon>Diptera</taxon>
        <taxon>Nematocera</taxon>
        <taxon>Culicoidea</taxon>
        <taxon>Culicidae</taxon>
        <taxon>Culicinae</taxon>
        <taxon>Aedini</taxon>
        <taxon>Aedes</taxon>
        <taxon>Stegomyia</taxon>
    </lineage>
</organism>
<feature type="transmembrane region" description="Helical" evidence="7">
    <location>
        <begin position="81"/>
        <end position="98"/>
    </location>
</feature>
<sequence length="351" mass="38437">MRITIAFTVALSHPLKYPNTGPESHRELFCETISGPYLLLLVYCSFEKYIRKRGLQKAVTVPELSTINKLKIFCTRSRMKGNLFISFLLAVTISHYIVSTAPVGKCPDIFDSNHLVFLPHEDCTKFYLCGHNGPVEKQCPSGLHWNSQASVCDWPELAGCSGGSSVPPTVTVTPEPVSTTTAPAATTSAPPSSTVAPTNKCPEFFNPDHVSFIPHADCSKFYVCTQEGPVEKSCPSGLHWNQQGSICDWPEVAGCVASASIPPKDRETVGQCPELYDPENEVFLADASDCSKYYLCTWGGIPVLLNCPAGLHWNKNTNQCDWPAQAGCAQFDRDLGFKHSKSIENLVLESI</sequence>
<dbReference type="SMART" id="SM00494">
    <property type="entry name" value="ChtBD2"/>
    <property type="match status" value="3"/>
</dbReference>
<proteinExistence type="predicted"/>
<keyword evidence="7" id="KW-0812">Transmembrane</keyword>
<dbReference type="PANTHER" id="PTHR23301:SF0">
    <property type="entry name" value="CHITIN-BINDING TYPE-2 DOMAIN-CONTAINING PROTEIN-RELATED"/>
    <property type="match status" value="1"/>
</dbReference>
<keyword evidence="7" id="KW-0472">Membrane</keyword>
<feature type="domain" description="Chitin-binding type-2" evidence="8">
    <location>
        <begin position="103"/>
        <end position="162"/>
    </location>
</feature>
<keyword evidence="1" id="KW-0147">Chitin-binding</keyword>
<accession>Q17BW5</accession>
<evidence type="ECO:0000256" key="4">
    <source>
        <dbReference type="ARBA" id="ARBA00023157"/>
    </source>
</evidence>
<evidence type="ECO:0000256" key="7">
    <source>
        <dbReference type="SAM" id="Phobius"/>
    </source>
</evidence>
<keyword evidence="5" id="KW-0325">Glycoprotein</keyword>
<evidence type="ECO:0000256" key="1">
    <source>
        <dbReference type="ARBA" id="ARBA00022669"/>
    </source>
</evidence>
<dbReference type="PhylomeDB" id="Q17BW5"/>
<reference evidence="9" key="3">
    <citation type="submission" date="2012-09" db="EMBL/GenBank/DDBJ databases">
        <authorList>
            <consortium name="VectorBase"/>
        </authorList>
    </citation>
    <scope>NUCLEOTIDE SEQUENCE</scope>
    <source>
        <strain evidence="9">Liverpool</strain>
    </source>
</reference>
<dbReference type="PANTHER" id="PTHR23301">
    <property type="entry name" value="CHITIN BINDING PERITROPHIN-A"/>
    <property type="match status" value="1"/>
</dbReference>
<evidence type="ECO:0000256" key="3">
    <source>
        <dbReference type="ARBA" id="ARBA00022737"/>
    </source>
</evidence>
<feature type="region of interest" description="Disordered" evidence="6">
    <location>
        <begin position="173"/>
        <end position="194"/>
    </location>
</feature>
<protein>
    <submittedName>
        <fullName evidence="9">AAEL004798-PA</fullName>
    </submittedName>
</protein>
<dbReference type="Proteomes" id="UP000682892">
    <property type="component" value="Chromosome 1"/>
</dbReference>
<dbReference type="GO" id="GO:0008061">
    <property type="term" value="F:chitin binding"/>
    <property type="evidence" value="ECO:0007669"/>
    <property type="project" value="UniProtKB-KW"/>
</dbReference>
<reference evidence="9" key="1">
    <citation type="submission" date="2005-10" db="EMBL/GenBank/DDBJ databases">
        <authorList>
            <person name="Loftus B.J."/>
            <person name="Nene V.M."/>
            <person name="Hannick L.I."/>
            <person name="Bidwell S."/>
            <person name="Haas B."/>
            <person name="Amedeo P."/>
            <person name="Orvis J."/>
            <person name="Wortman J.R."/>
            <person name="White O.R."/>
            <person name="Salzberg S."/>
            <person name="Shumway M."/>
            <person name="Koo H."/>
            <person name="Zhao Y."/>
            <person name="Holmes M."/>
            <person name="Miller J."/>
            <person name="Schatz M."/>
            <person name="Pop M."/>
            <person name="Pai G."/>
            <person name="Utterback T."/>
            <person name="Rogers Y.-H."/>
            <person name="Kravitz S."/>
            <person name="Fraser C.M."/>
        </authorList>
    </citation>
    <scope>NUCLEOTIDE SEQUENCE</scope>
    <source>
        <strain evidence="9">Liverpool</strain>
    </source>
</reference>
<dbReference type="EMBL" id="CH477315">
    <property type="protein sequence ID" value="EAT43788.1"/>
    <property type="molecule type" value="Genomic_DNA"/>
</dbReference>
<reference evidence="9" key="2">
    <citation type="journal article" date="2007" name="Science">
        <title>Genome sequence of Aedes aegypti, a major arbovirus vector.</title>
        <authorList>
            <person name="Nene V."/>
            <person name="Wortman J.R."/>
            <person name="Lawson D."/>
            <person name="Haas B."/>
            <person name="Kodira C."/>
            <person name="Tu Z.J."/>
            <person name="Loftus B."/>
            <person name="Xi Z."/>
            <person name="Megy K."/>
            <person name="Grabherr M."/>
            <person name="Ren Q."/>
            <person name="Zdobnov E.M."/>
            <person name="Lobo N.F."/>
            <person name="Campbell K.S."/>
            <person name="Brown S.E."/>
            <person name="Bonaldo M.F."/>
            <person name="Zhu J."/>
            <person name="Sinkins S.P."/>
            <person name="Hogenkamp D.G."/>
            <person name="Amedeo P."/>
            <person name="Arensburger P."/>
            <person name="Atkinson P.W."/>
            <person name="Bidwell S."/>
            <person name="Biedler J."/>
            <person name="Birney E."/>
            <person name="Bruggner R.V."/>
            <person name="Costas J."/>
            <person name="Coy M.R."/>
            <person name="Crabtree J."/>
            <person name="Crawford M."/>
            <person name="Debruyn B."/>
            <person name="Decaprio D."/>
            <person name="Eiglmeier K."/>
            <person name="Eisenstadt E."/>
            <person name="El-Dorry H."/>
            <person name="Gelbart W.M."/>
            <person name="Gomes S.L."/>
            <person name="Hammond M."/>
            <person name="Hannick L.I."/>
            <person name="Hogan J.R."/>
            <person name="Holmes M.H."/>
            <person name="Jaffe D."/>
            <person name="Johnston J.S."/>
            <person name="Kennedy R.C."/>
            <person name="Koo H."/>
            <person name="Kravitz S."/>
            <person name="Kriventseva E.V."/>
            <person name="Kulp D."/>
            <person name="Labutti K."/>
            <person name="Lee E."/>
            <person name="Li S."/>
            <person name="Lovin D.D."/>
            <person name="Mao C."/>
            <person name="Mauceli E."/>
            <person name="Menck C.F."/>
            <person name="Miller J.R."/>
            <person name="Montgomery P."/>
            <person name="Mori A."/>
            <person name="Nascimento A.L."/>
            <person name="Naveira H.F."/>
            <person name="Nusbaum C."/>
            <person name="O'leary S."/>
            <person name="Orvis J."/>
            <person name="Pertea M."/>
            <person name="Quesneville H."/>
            <person name="Reidenbach K.R."/>
            <person name="Rogers Y.H."/>
            <person name="Roth C.W."/>
            <person name="Schneider J.R."/>
            <person name="Schatz M."/>
            <person name="Shumway M."/>
            <person name="Stanke M."/>
            <person name="Stinson E.O."/>
            <person name="Tubio J.M."/>
            <person name="Vanzee J.P."/>
            <person name="Verjovski-Almeida S."/>
            <person name="Werner D."/>
            <person name="White O."/>
            <person name="Wyder S."/>
            <person name="Zeng Q."/>
            <person name="Zhao Q."/>
            <person name="Zhao Y."/>
            <person name="Hill C.A."/>
            <person name="Raikhel A.S."/>
            <person name="Soares M.B."/>
            <person name="Knudson D.L."/>
            <person name="Lee N.H."/>
            <person name="Galagan J."/>
            <person name="Salzberg S.L."/>
            <person name="Paulsen I.T."/>
            <person name="Dimopoulos G."/>
            <person name="Collins F.H."/>
            <person name="Birren B."/>
            <person name="Fraser-Liggett C.M."/>
            <person name="Severson D.W."/>
        </authorList>
    </citation>
    <scope>NUCLEOTIDE SEQUENCE [LARGE SCALE GENOMIC DNA]</scope>
    <source>
        <strain evidence="9">Liverpool</strain>
    </source>
</reference>
<gene>
    <name evidence="9" type="ORF">AaeL_AAEL004798</name>
</gene>
<dbReference type="VEuPathDB" id="VectorBase:AAEL004798"/>
<dbReference type="SUPFAM" id="SSF57625">
    <property type="entry name" value="Invertebrate chitin-binding proteins"/>
    <property type="match status" value="3"/>
</dbReference>
<dbReference type="AlphaFoldDB" id="Q17BW5"/>
<keyword evidence="7" id="KW-1133">Transmembrane helix</keyword>